<evidence type="ECO:0000313" key="1">
    <source>
        <dbReference type="EMBL" id="NVI48375.1"/>
    </source>
</evidence>
<proteinExistence type="predicted"/>
<name>A0A974A4K3_9BRAD</name>
<dbReference type="AlphaFoldDB" id="A0A974A4K3"/>
<dbReference type="EMBL" id="JAAOLE020000001">
    <property type="protein sequence ID" value="NVI48375.1"/>
    <property type="molecule type" value="Genomic_DNA"/>
</dbReference>
<reference evidence="1" key="1">
    <citation type="submission" date="2020-06" db="EMBL/GenBank/DDBJ databases">
        <title>Whole Genome Sequence of Bradyrhizobium sp. Strain 1S1.</title>
        <authorList>
            <person name="Bromfield E.S.P."/>
            <person name="Cloutier S."/>
        </authorList>
    </citation>
    <scope>NUCLEOTIDE SEQUENCE [LARGE SCALE GENOMIC DNA]</scope>
    <source>
        <strain evidence="1">1S1</strain>
    </source>
</reference>
<comment type="caution">
    <text evidence="1">The sequence shown here is derived from an EMBL/GenBank/DDBJ whole genome shotgun (WGS) entry which is preliminary data.</text>
</comment>
<protein>
    <submittedName>
        <fullName evidence="1">Uncharacterized protein</fullName>
    </submittedName>
</protein>
<accession>A0A974A4K3</accession>
<dbReference type="RefSeq" id="WP_156928901.1">
    <property type="nucleotide sequence ID" value="NZ_CP088285.1"/>
</dbReference>
<gene>
    <name evidence="1" type="ORF">HAP48_037085</name>
</gene>
<organism evidence="1">
    <name type="scientific">Bradyrhizobium septentrionale</name>
    <dbReference type="NCBI Taxonomy" id="1404411"/>
    <lineage>
        <taxon>Bacteria</taxon>
        <taxon>Pseudomonadati</taxon>
        <taxon>Pseudomonadota</taxon>
        <taxon>Alphaproteobacteria</taxon>
        <taxon>Hyphomicrobiales</taxon>
        <taxon>Nitrobacteraceae</taxon>
        <taxon>Bradyrhizobium</taxon>
    </lineage>
</organism>
<sequence length="89" mass="10301">MRNIFLGSAPERESDLSQMWVDLDPKFQLTPDTHEGENIIMDAGAYRYVRFNHRVLRAFWIAGYTAWEGYRLIAESTPLETLQQIALPA</sequence>